<proteinExistence type="predicted"/>
<reference evidence="2 3" key="1">
    <citation type="submission" date="2019-02" db="EMBL/GenBank/DDBJ databases">
        <authorList>
            <person name="Li S.-H."/>
        </authorList>
    </citation>
    <scope>NUCLEOTIDE SEQUENCE [LARGE SCALE GENOMIC DNA]</scope>
    <source>
        <strain evidence="2 3">IMCC14385</strain>
    </source>
</reference>
<keyword evidence="1" id="KW-0812">Transmembrane</keyword>
<keyword evidence="1" id="KW-0472">Membrane</keyword>
<organism evidence="2 3">
    <name type="scientific">Halioglobus maricola</name>
    <dbReference type="NCBI Taxonomy" id="2601894"/>
    <lineage>
        <taxon>Bacteria</taxon>
        <taxon>Pseudomonadati</taxon>
        <taxon>Pseudomonadota</taxon>
        <taxon>Gammaproteobacteria</taxon>
        <taxon>Cellvibrionales</taxon>
        <taxon>Halieaceae</taxon>
        <taxon>Halioglobus</taxon>
    </lineage>
</organism>
<evidence type="ECO:0000313" key="2">
    <source>
        <dbReference type="EMBL" id="QFU77174.1"/>
    </source>
</evidence>
<gene>
    <name evidence="2" type="ORF">EY643_16765</name>
</gene>
<accession>A0A5P9NPH1</accession>
<evidence type="ECO:0000256" key="1">
    <source>
        <dbReference type="SAM" id="Phobius"/>
    </source>
</evidence>
<dbReference type="RefSeq" id="WP_084198625.1">
    <property type="nucleotide sequence ID" value="NZ_CP036422.1"/>
</dbReference>
<name>A0A5P9NPH1_9GAMM</name>
<protein>
    <submittedName>
        <fullName evidence="2">Uncharacterized protein</fullName>
    </submittedName>
</protein>
<dbReference type="KEGG" id="halc:EY643_16765"/>
<sequence>MISAVVDVLLFCIIAYGLFQWCLVFYHMVALTKHYKDDIDPWSWRTGFNPFNGLVLFGWLKPEGRIHAKKCWFAIGKFVLIVSVPLLLALLLRALTGIDLLEMA</sequence>
<dbReference type="OrthoDB" id="1067148at2"/>
<dbReference type="Proteomes" id="UP000326287">
    <property type="component" value="Chromosome"/>
</dbReference>
<feature type="transmembrane region" description="Helical" evidence="1">
    <location>
        <begin position="72"/>
        <end position="95"/>
    </location>
</feature>
<dbReference type="AlphaFoldDB" id="A0A5P9NPH1"/>
<evidence type="ECO:0000313" key="3">
    <source>
        <dbReference type="Proteomes" id="UP000326287"/>
    </source>
</evidence>
<dbReference type="EMBL" id="CP036422">
    <property type="protein sequence ID" value="QFU77174.1"/>
    <property type="molecule type" value="Genomic_DNA"/>
</dbReference>
<keyword evidence="3" id="KW-1185">Reference proteome</keyword>
<feature type="transmembrane region" description="Helical" evidence="1">
    <location>
        <begin position="42"/>
        <end position="60"/>
    </location>
</feature>
<feature type="transmembrane region" description="Helical" evidence="1">
    <location>
        <begin position="7"/>
        <end position="30"/>
    </location>
</feature>
<keyword evidence="1" id="KW-1133">Transmembrane helix</keyword>